<feature type="transmembrane region" description="Helical" evidence="1">
    <location>
        <begin position="6"/>
        <end position="29"/>
    </location>
</feature>
<dbReference type="RefSeq" id="WP_136456099.1">
    <property type="nucleotide sequence ID" value="NZ_SRSF01000001.1"/>
</dbReference>
<sequence length="78" mass="8454">MTISLVGLLIELLLLAVGVYLYLFARGLISFGSPESRARAEAFRADNATWMRLLGLALAALMLVNVVLHVRDLVQGIG</sequence>
<feature type="transmembrane region" description="Helical" evidence="1">
    <location>
        <begin position="50"/>
        <end position="70"/>
    </location>
</feature>
<dbReference type="AlphaFoldDB" id="A0A4V3XLL7"/>
<keyword evidence="3" id="KW-1185">Reference proteome</keyword>
<gene>
    <name evidence="2" type="ORF">E4021_01350</name>
</gene>
<evidence type="ECO:0000313" key="2">
    <source>
        <dbReference type="EMBL" id="THH41273.1"/>
    </source>
</evidence>
<keyword evidence="1" id="KW-0472">Membrane</keyword>
<reference evidence="2 3" key="1">
    <citation type="submission" date="2019-04" db="EMBL/GenBank/DDBJ databases">
        <title>Lewinella litorea sp. nov., isolated from a marine sand.</title>
        <authorList>
            <person name="Yoon J.-H."/>
        </authorList>
    </citation>
    <scope>NUCLEOTIDE SEQUENCE [LARGE SCALE GENOMIC DNA]</scope>
    <source>
        <strain evidence="2 3">HSMS-39</strain>
    </source>
</reference>
<proteinExistence type="predicted"/>
<dbReference type="Proteomes" id="UP000308528">
    <property type="component" value="Unassembled WGS sequence"/>
</dbReference>
<accession>A0A4V3XLL7</accession>
<dbReference type="EMBL" id="SRSF01000001">
    <property type="protein sequence ID" value="THH41273.1"/>
    <property type="molecule type" value="Genomic_DNA"/>
</dbReference>
<organism evidence="2 3">
    <name type="scientific">Neolewinella litorea</name>
    <dbReference type="NCBI Taxonomy" id="2562452"/>
    <lineage>
        <taxon>Bacteria</taxon>
        <taxon>Pseudomonadati</taxon>
        <taxon>Bacteroidota</taxon>
        <taxon>Saprospiria</taxon>
        <taxon>Saprospirales</taxon>
        <taxon>Lewinellaceae</taxon>
        <taxon>Neolewinella</taxon>
    </lineage>
</organism>
<name>A0A4V3XLL7_9BACT</name>
<evidence type="ECO:0000256" key="1">
    <source>
        <dbReference type="SAM" id="Phobius"/>
    </source>
</evidence>
<comment type="caution">
    <text evidence="2">The sequence shown here is derived from an EMBL/GenBank/DDBJ whole genome shotgun (WGS) entry which is preliminary data.</text>
</comment>
<keyword evidence="1" id="KW-0812">Transmembrane</keyword>
<evidence type="ECO:0000313" key="3">
    <source>
        <dbReference type="Proteomes" id="UP000308528"/>
    </source>
</evidence>
<keyword evidence="1" id="KW-1133">Transmembrane helix</keyword>
<protein>
    <submittedName>
        <fullName evidence="2">Uncharacterized protein</fullName>
    </submittedName>
</protein>